<evidence type="ECO:0000256" key="2">
    <source>
        <dbReference type="PROSITE-ProRule" id="PRU00706"/>
    </source>
</evidence>
<dbReference type="Pfam" id="PF01477">
    <property type="entry name" value="PLAT"/>
    <property type="match status" value="3"/>
</dbReference>
<dbReference type="SUPFAM" id="SSF54919">
    <property type="entry name" value="Nucleoside diphosphate kinase, NDK"/>
    <property type="match status" value="3"/>
</dbReference>
<dbReference type="Pfam" id="PF00334">
    <property type="entry name" value="NDK"/>
    <property type="match status" value="3"/>
</dbReference>
<dbReference type="EMBL" id="CAJNOH010000064">
    <property type="protein sequence ID" value="CAF0828772.1"/>
    <property type="molecule type" value="Genomic_DNA"/>
</dbReference>
<reference evidence="5" key="1">
    <citation type="submission" date="2021-02" db="EMBL/GenBank/DDBJ databases">
        <authorList>
            <person name="Nowell W R."/>
        </authorList>
    </citation>
    <scope>NUCLEOTIDE SEQUENCE</scope>
</reference>
<dbReference type="PANTHER" id="PTHR46135">
    <property type="entry name" value="NME/NM23 FAMILY MEMBER 8"/>
    <property type="match status" value="1"/>
</dbReference>
<dbReference type="InterPro" id="IPR001024">
    <property type="entry name" value="PLAT/LH2_dom"/>
</dbReference>
<dbReference type="SUPFAM" id="SSF49723">
    <property type="entry name" value="Lipase/lipooxygenase domain (PLAT/LH2 domain)"/>
    <property type="match status" value="4"/>
</dbReference>
<sequence length="1490" mass="172146">MNINTGFFPPYGYRRKHTTGAYNLSLNNQQHHHASVVQSARSSIESTNGNNESFLPSISTINGHNEGHKPYRRNDFANNHLFIAKRKLARVFLGEPSRNLQATSDLIHLFDQEKPKRKNRNVNQSQRQEDKNSSTEQDIHLSVVDLVMKPPYPAAQARDPLSAIVRNRRSQPINYSAKLHRSSTDTINSSAKQNFLSTTFHSNTDNNELDELIDNDNVSDTISTTINPFDSTLLCVKSIIPSAGPQHTNHHLLQHLIDVYQDWAGSTIILEDIFLKLKRNLIQTEYLTFYSANCENIESLKRYRGYCEPLLLFFGSNILVHIQYHMNAPQIEKSIEEQLNKELQVIKENRKREPIDDLFLTKYSENNGIQQMNGINNKESFSIEPILYKSESLSLRSLLMKTAEKIDQDYWLSQEPYKLDVALFVIKPDLVANGKKDEILDHLRNKGFIIHTYVDKLLNDEDMIKIFKPDLNILNEFIRFMYSGPSTYAVVSKGYTGRSTSDDLHYIIGLNDPDLAKENNPESLTAIYGTDIILNGFYSSHTNNEALKEIQIVFPEYHQPLIKGKSVDEYVHKTATLCLLGPAHVRSKKGAIIQAIVQHGFEVRYEKTYTFRPDEVESLYIKHRNDDFFKALVEAYTDGSCLLLYLAKENCVADFFELLGPFSRKEFSKIPGTLRHDFDEITIPVTTIHGSENIIDARKELEQFFPYQQTLTIIKPGLTSNQKNDILKRLNLNGFTIMIKETRHLTKDILTQFYARHQGLPWFNDFIQFMSSDVCEVIILAREDAVQALREIMGPVDPVRAKTDAPESIRAIYGLDIMRNGLHASSNNKHAREEIRLLFPDYEFIKSKPIPFHSNVLSNDSIILNDLLIHNENDLYHLESHEIMYELAVHTRTNDNENEESAVFLTLIGKKNETKKFLLQYADNTIHPLQSNQIDIFHFIDQDIGVPKMVKFSHDGRGFPDNWYLTNIEVTIPYRNKIFKFDINELIDEEKARIGYPVTDIKDIETTTNGNCAIIIQTGSAKYASTSADCSILLSGSQGVYAFQLRKSLTNRIPFQNRYRDIFLVQVDEQLNDIEYIVLEHNNENSAPAWFVDFVIIKLLSNKQEYFFSVHRWLSIDYFDGKTKITLSSDIHKISSNENLLENRSNVIRYEIYIVTGSMYDAATCSPVWITINGTRGSIINKYLEIAENESFPFESDNHDLFILYDIDIGEIDKLILGHENLTAEQGWFVQSISIHIPSKQYQSEIYKINKWLNSKRIDGVPLVEIQIRKPIKLVNRNIKNQHTAIPQPISNTIIASTHEYESSYTIYILTEDFQSDMNKPNIFINLINETISTNYMRLNSQFAIRENLEKNVLGKFQAFGTRIENINTIRLLIRSPDQITRWLPRFILIIIDDTQQIFQFKNSKWFSCSNRDNIETIIIQLDSIRTKLSNENFKNPLQTSFDDLQNINTKITNMNIQQIENQLEEIKKFYTNETGKIVIDKRDLEEYNK</sequence>
<comment type="caution">
    <text evidence="5">The sequence shown here is derived from an EMBL/GenBank/DDBJ whole genome shotgun (WGS) entry which is preliminary data.</text>
</comment>
<keyword evidence="7" id="KW-1185">Reference proteome</keyword>
<feature type="compositionally biased region" description="Basic and acidic residues" evidence="3">
    <location>
        <begin position="127"/>
        <end position="138"/>
    </location>
</feature>
<feature type="domain" description="PLAT" evidence="4">
    <location>
        <begin position="1010"/>
        <end position="1128"/>
    </location>
</feature>
<evidence type="ECO:0000313" key="5">
    <source>
        <dbReference type="EMBL" id="CAF0775082.1"/>
    </source>
</evidence>
<dbReference type="PROSITE" id="PS51374">
    <property type="entry name" value="NDPK_LIKE"/>
    <property type="match status" value="2"/>
</dbReference>
<dbReference type="EMBL" id="CAJNOL010000038">
    <property type="protein sequence ID" value="CAF0775082.1"/>
    <property type="molecule type" value="Genomic_DNA"/>
</dbReference>
<dbReference type="InterPro" id="IPR051766">
    <property type="entry name" value="TXND_domain-containing"/>
</dbReference>
<comment type="similarity">
    <text evidence="2">Belongs to the NDK family.</text>
</comment>
<gene>
    <name evidence="5" type="ORF">JXQ802_LOCUS2922</name>
    <name evidence="6" type="ORF">PYM288_LOCUS5974</name>
</gene>
<dbReference type="InterPro" id="IPR036392">
    <property type="entry name" value="PLAT/LH2_dom_sf"/>
</dbReference>
<dbReference type="PANTHER" id="PTHR46135:SF3">
    <property type="entry name" value="NME_NM23 FAMILY MEMBER 8"/>
    <property type="match status" value="1"/>
</dbReference>
<dbReference type="Gene3D" id="2.60.60.20">
    <property type="entry name" value="PLAT/LH2 domain"/>
    <property type="match status" value="3"/>
</dbReference>
<organism evidence="5 7">
    <name type="scientific">Rotaria sordida</name>
    <dbReference type="NCBI Taxonomy" id="392033"/>
    <lineage>
        <taxon>Eukaryota</taxon>
        <taxon>Metazoa</taxon>
        <taxon>Spiralia</taxon>
        <taxon>Gnathifera</taxon>
        <taxon>Rotifera</taxon>
        <taxon>Eurotatoria</taxon>
        <taxon>Bdelloidea</taxon>
        <taxon>Philodinida</taxon>
        <taxon>Philodinidae</taxon>
        <taxon>Rotaria</taxon>
    </lineage>
</organism>
<dbReference type="PROSITE" id="PS50095">
    <property type="entry name" value="PLAT"/>
    <property type="match status" value="4"/>
</dbReference>
<feature type="region of interest" description="Disordered" evidence="3">
    <location>
        <begin position="111"/>
        <end position="138"/>
    </location>
</feature>
<feature type="domain" description="PLAT" evidence="4">
    <location>
        <begin position="1303"/>
        <end position="1421"/>
    </location>
</feature>
<dbReference type="InterPro" id="IPR034907">
    <property type="entry name" value="NDK-like_dom"/>
</dbReference>
<comment type="caution">
    <text evidence="1">Lacks conserved residue(s) required for the propagation of feature annotation.</text>
</comment>
<evidence type="ECO:0000313" key="7">
    <source>
        <dbReference type="Proteomes" id="UP000663870"/>
    </source>
</evidence>
<name>A0A813R1A9_9BILA</name>
<accession>A0A813R1A9</accession>
<feature type="domain" description="PLAT" evidence="4">
    <location>
        <begin position="1148"/>
        <end position="1267"/>
    </location>
</feature>
<evidence type="ECO:0000256" key="1">
    <source>
        <dbReference type="PROSITE-ProRule" id="PRU00152"/>
    </source>
</evidence>
<dbReference type="Proteomes" id="UP000663870">
    <property type="component" value="Unassembled WGS sequence"/>
</dbReference>
<dbReference type="Proteomes" id="UP000663854">
    <property type="component" value="Unassembled WGS sequence"/>
</dbReference>
<dbReference type="Gene3D" id="3.30.70.141">
    <property type="entry name" value="Nucleoside diphosphate kinase-like domain"/>
    <property type="match status" value="3"/>
</dbReference>
<evidence type="ECO:0000256" key="3">
    <source>
        <dbReference type="SAM" id="MobiDB-lite"/>
    </source>
</evidence>
<dbReference type="InterPro" id="IPR036850">
    <property type="entry name" value="NDK-like_dom_sf"/>
</dbReference>
<feature type="domain" description="PLAT" evidence="4">
    <location>
        <begin position="883"/>
        <end position="1001"/>
    </location>
</feature>
<proteinExistence type="inferred from homology"/>
<dbReference type="SMART" id="SM00562">
    <property type="entry name" value="NDK"/>
    <property type="match status" value="2"/>
</dbReference>
<evidence type="ECO:0000313" key="6">
    <source>
        <dbReference type="EMBL" id="CAF0828772.1"/>
    </source>
</evidence>
<evidence type="ECO:0000259" key="4">
    <source>
        <dbReference type="PROSITE" id="PS50095"/>
    </source>
</evidence>
<protein>
    <recommendedName>
        <fullName evidence="4">PLAT domain-containing protein</fullName>
    </recommendedName>
</protein>
<dbReference type="SMART" id="SM00308">
    <property type="entry name" value="LH2"/>
    <property type="match status" value="1"/>
</dbReference>